<evidence type="ECO:0000313" key="1">
    <source>
        <dbReference type="EMBL" id="KAG0425517.1"/>
    </source>
</evidence>
<evidence type="ECO:0000313" key="2">
    <source>
        <dbReference type="Proteomes" id="UP000805193"/>
    </source>
</evidence>
<organism evidence="1 2">
    <name type="scientific">Ixodes persulcatus</name>
    <name type="common">Taiga tick</name>
    <dbReference type="NCBI Taxonomy" id="34615"/>
    <lineage>
        <taxon>Eukaryota</taxon>
        <taxon>Metazoa</taxon>
        <taxon>Ecdysozoa</taxon>
        <taxon>Arthropoda</taxon>
        <taxon>Chelicerata</taxon>
        <taxon>Arachnida</taxon>
        <taxon>Acari</taxon>
        <taxon>Parasitiformes</taxon>
        <taxon>Ixodida</taxon>
        <taxon>Ixodoidea</taxon>
        <taxon>Ixodidae</taxon>
        <taxon>Ixodinae</taxon>
        <taxon>Ixodes</taxon>
    </lineage>
</organism>
<gene>
    <name evidence="1" type="ORF">HPB47_027328</name>
</gene>
<dbReference type="Proteomes" id="UP000805193">
    <property type="component" value="Unassembled WGS sequence"/>
</dbReference>
<protein>
    <submittedName>
        <fullName evidence="1">Uncharacterized protein</fullName>
    </submittedName>
</protein>
<comment type="caution">
    <text evidence="1">The sequence shown here is derived from an EMBL/GenBank/DDBJ whole genome shotgun (WGS) entry which is preliminary data.</text>
</comment>
<name>A0AC60PXL9_IXOPE</name>
<accession>A0AC60PXL9</accession>
<reference evidence="1 2" key="1">
    <citation type="journal article" date="2020" name="Cell">
        <title>Large-Scale Comparative Analyses of Tick Genomes Elucidate Their Genetic Diversity and Vector Capacities.</title>
        <authorList>
            <consortium name="Tick Genome and Microbiome Consortium (TIGMIC)"/>
            <person name="Jia N."/>
            <person name="Wang J."/>
            <person name="Shi W."/>
            <person name="Du L."/>
            <person name="Sun Y."/>
            <person name="Zhan W."/>
            <person name="Jiang J.F."/>
            <person name="Wang Q."/>
            <person name="Zhang B."/>
            <person name="Ji P."/>
            <person name="Bell-Sakyi L."/>
            <person name="Cui X.M."/>
            <person name="Yuan T.T."/>
            <person name="Jiang B.G."/>
            <person name="Yang W.F."/>
            <person name="Lam T.T."/>
            <person name="Chang Q.C."/>
            <person name="Ding S.J."/>
            <person name="Wang X.J."/>
            <person name="Zhu J.G."/>
            <person name="Ruan X.D."/>
            <person name="Zhao L."/>
            <person name="Wei J.T."/>
            <person name="Ye R.Z."/>
            <person name="Que T.C."/>
            <person name="Du C.H."/>
            <person name="Zhou Y.H."/>
            <person name="Cheng J.X."/>
            <person name="Dai P.F."/>
            <person name="Guo W.B."/>
            <person name="Han X.H."/>
            <person name="Huang E.J."/>
            <person name="Li L.F."/>
            <person name="Wei W."/>
            <person name="Gao Y.C."/>
            <person name="Liu J.Z."/>
            <person name="Shao H.Z."/>
            <person name="Wang X."/>
            <person name="Wang C.C."/>
            <person name="Yang T.C."/>
            <person name="Huo Q.B."/>
            <person name="Li W."/>
            <person name="Chen H.Y."/>
            <person name="Chen S.E."/>
            <person name="Zhou L.G."/>
            <person name="Ni X.B."/>
            <person name="Tian J.H."/>
            <person name="Sheng Y."/>
            <person name="Liu T."/>
            <person name="Pan Y.S."/>
            <person name="Xia L.Y."/>
            <person name="Li J."/>
            <person name="Zhao F."/>
            <person name="Cao W.C."/>
        </authorList>
    </citation>
    <scope>NUCLEOTIDE SEQUENCE [LARGE SCALE GENOMIC DNA]</scope>
    <source>
        <strain evidence="1">Iper-2018</strain>
    </source>
</reference>
<dbReference type="EMBL" id="JABSTQ010009829">
    <property type="protein sequence ID" value="KAG0425517.1"/>
    <property type="molecule type" value="Genomic_DNA"/>
</dbReference>
<keyword evidence="2" id="KW-1185">Reference proteome</keyword>
<proteinExistence type="predicted"/>
<sequence>MFEMMDETTTATSTGEAVAPSLRVGNIDGRTFIEVPGERIEPEEAEGWKVSGKRIKEITNGTESGEFAATNRPSRPRTRANYAKKVASAITKGARMPVSMPKEDIKIVVRPRGGLNIAKMGGPAAMAAVTRAAKVTREEAGEDTVGINTQQNIIVISTPDERRATRYAQMTSISEGGKTYEVSAYRTAPDGTVKGVIRGINIEETAEDITENIVNKNNPTAVEAHRIGETTAVVVLFAGQKVPHYIKYGIVLIKCGLYRKHFDVCKTCGKLGHRRDVCPNPGNKSCFGCGMANPEEGHELKCQPKCKLCGGPHPTGERGCKNKYKMPYIVKRRQWERKAEAAEQQAVAGDFPPLRSRSIENPRSVSRRRADSRSREVNKEGRSISRRRDVSRPREGTSWADAVKTTRSESKQPSVNSYYEKKRQEDLAAMKALKDENDKLKRRISEQDDIIKEINAKLAILIGERQQQAPQPVPEKTTEIIVEDESETEVDPRADRATEPAPKKRAIESIRDRKIMDKLKRHDERLDRMEEICKETSERLTSLEKSMQTNQVWGYRKTTAKGRDLLQDALDAGLSLVTDPEQPTRTGTSVSRDTTPDLTFVKVAGRKKEVTWKNTGYDLGSDHYIVEVLIPLEGKGGNTEKRKHRVTDWDAFRTALTSWQSEITDIDQWTDNVNRTMEGATKEIETDESIDRVDSRLAHLLEAKQSIKARWKGQRTNRKLRKKIAELNQRIEGHCRLLCVQQWNEVCNEADGQMNKSRTWNMLRHLLDETKTKGYQHDYLARILHKAISKEGEVEIKRRLDEKYLPSTPTTEHLEYQGERNKIDALIRKVYKIALGLPGNVSTQKLMELGVHNTLEEIAEAQRSAHLERLSGTKTGRKILQDLGINPNGSGSAATEPVPSNLMSGIRVCPIPRNMNPTHNAERRAARAGALVDRHAEDEGAVYVDAAEYQDRVEAYTAVVVSASTGAVKTAASTRTRDTHQAEEVAIALAIANPGCKTVLSDSRTAVLSYAKGRVCSAAARILRAAEEAGRQGAVVIKWFPAHMGSDVSGRGNTNHNETANAVARGLTNRATANVALLEGGAWYSSKDRMTTYNEIVKWYRLNRRTMPPPHPGLKRGEAVIFRQLQTGSLLTPVLAKYIYPGLYADDTCRLCMKARATAVHVLWDCEKNPREATEQTAIPPQFEAAARSCDLDTQRRAVQQISAALERQRADDSRGGKGTPGKPGGSPSRSRLDKGNARGRGVEGAR</sequence>